<dbReference type="InterPro" id="IPR050953">
    <property type="entry name" value="N4_N6_ade-DNA_methylase"/>
</dbReference>
<name>A0A2X3BF88_9HELI</name>
<dbReference type="Gene3D" id="3.40.50.150">
    <property type="entry name" value="Vaccinia Virus protein VP39"/>
    <property type="match status" value="1"/>
</dbReference>
<comment type="similarity">
    <text evidence="1">Belongs to the N(4)/N(6)-methyltransferase family.</text>
</comment>
<gene>
    <name evidence="7" type="ORF">NCTC13102_01816</name>
</gene>
<dbReference type="SUPFAM" id="SSF53335">
    <property type="entry name" value="S-adenosyl-L-methionine-dependent methyltransferases"/>
    <property type="match status" value="1"/>
</dbReference>
<keyword evidence="3" id="KW-0489">Methyltransferase</keyword>
<accession>A0A2X3BF88</accession>
<feature type="domain" description="DNA methylase adenine-specific" evidence="6">
    <location>
        <begin position="34"/>
        <end position="76"/>
    </location>
</feature>
<reference evidence="7 8" key="1">
    <citation type="submission" date="2018-06" db="EMBL/GenBank/DDBJ databases">
        <authorList>
            <consortium name="Pathogen Informatics"/>
            <person name="Doyle S."/>
        </authorList>
    </citation>
    <scope>NUCLEOTIDE SEQUENCE [LARGE SCALE GENOMIC DNA]</scope>
    <source>
        <strain evidence="7 8">NCTC13102</strain>
    </source>
</reference>
<dbReference type="PANTHER" id="PTHR33841">
    <property type="entry name" value="DNA METHYLTRANSFERASE YEEA-RELATED"/>
    <property type="match status" value="1"/>
</dbReference>
<dbReference type="GO" id="GO:0003677">
    <property type="term" value="F:DNA binding"/>
    <property type="evidence" value="ECO:0007669"/>
    <property type="project" value="InterPro"/>
</dbReference>
<dbReference type="Proteomes" id="UP000250166">
    <property type="component" value="Unassembled WGS sequence"/>
</dbReference>
<sequence length="109" mass="12593">MPNEVFETLFEILKIYHFTIDEQSPSDQEVGLDPELLGQIFENLLAEFNPETKESARKATGSYYTPREIVRYVVRQSLFESFKNHDLVIVSVSVAIENLSPTRHCEQTQ</sequence>
<evidence type="ECO:0000259" key="6">
    <source>
        <dbReference type="Pfam" id="PF02384"/>
    </source>
</evidence>
<comment type="catalytic activity">
    <reaction evidence="5">
        <text>a 2'-deoxyadenosine in DNA + S-adenosyl-L-methionine = an N(6)-methyl-2'-deoxyadenosine in DNA + S-adenosyl-L-homocysteine + H(+)</text>
        <dbReference type="Rhea" id="RHEA:15197"/>
        <dbReference type="Rhea" id="RHEA-COMP:12418"/>
        <dbReference type="Rhea" id="RHEA-COMP:12419"/>
        <dbReference type="ChEBI" id="CHEBI:15378"/>
        <dbReference type="ChEBI" id="CHEBI:57856"/>
        <dbReference type="ChEBI" id="CHEBI:59789"/>
        <dbReference type="ChEBI" id="CHEBI:90615"/>
        <dbReference type="ChEBI" id="CHEBI:90616"/>
        <dbReference type="EC" id="2.1.1.72"/>
    </reaction>
</comment>
<dbReference type="GO" id="GO:0008170">
    <property type="term" value="F:N-methyltransferase activity"/>
    <property type="evidence" value="ECO:0007669"/>
    <property type="project" value="InterPro"/>
</dbReference>
<evidence type="ECO:0000256" key="2">
    <source>
        <dbReference type="ARBA" id="ARBA00011900"/>
    </source>
</evidence>
<dbReference type="PANTHER" id="PTHR33841:SF1">
    <property type="entry name" value="DNA METHYLTRANSFERASE A"/>
    <property type="match status" value="1"/>
</dbReference>
<evidence type="ECO:0000256" key="1">
    <source>
        <dbReference type="ARBA" id="ARBA00006594"/>
    </source>
</evidence>
<dbReference type="EC" id="2.1.1.72" evidence="2"/>
<evidence type="ECO:0000256" key="4">
    <source>
        <dbReference type="ARBA" id="ARBA00022679"/>
    </source>
</evidence>
<evidence type="ECO:0000313" key="8">
    <source>
        <dbReference type="Proteomes" id="UP000250166"/>
    </source>
</evidence>
<dbReference type="GO" id="GO:0032259">
    <property type="term" value="P:methylation"/>
    <property type="evidence" value="ECO:0007669"/>
    <property type="project" value="UniProtKB-KW"/>
</dbReference>
<organism evidence="7 8">
    <name type="scientific">Helicobacter fennelliae</name>
    <dbReference type="NCBI Taxonomy" id="215"/>
    <lineage>
        <taxon>Bacteria</taxon>
        <taxon>Pseudomonadati</taxon>
        <taxon>Campylobacterota</taxon>
        <taxon>Epsilonproteobacteria</taxon>
        <taxon>Campylobacterales</taxon>
        <taxon>Helicobacteraceae</taxon>
        <taxon>Helicobacter</taxon>
    </lineage>
</organism>
<evidence type="ECO:0000256" key="5">
    <source>
        <dbReference type="ARBA" id="ARBA00047942"/>
    </source>
</evidence>
<dbReference type="GO" id="GO:0009007">
    <property type="term" value="F:site-specific DNA-methyltransferase (adenine-specific) activity"/>
    <property type="evidence" value="ECO:0007669"/>
    <property type="project" value="UniProtKB-EC"/>
</dbReference>
<dbReference type="InterPro" id="IPR003356">
    <property type="entry name" value="DNA_methylase_A-5"/>
</dbReference>
<dbReference type="Pfam" id="PF02384">
    <property type="entry name" value="N6_Mtase"/>
    <property type="match status" value="1"/>
</dbReference>
<evidence type="ECO:0000256" key="3">
    <source>
        <dbReference type="ARBA" id="ARBA00022603"/>
    </source>
</evidence>
<keyword evidence="4" id="KW-0808">Transferase</keyword>
<dbReference type="AlphaFoldDB" id="A0A2X3BF88"/>
<dbReference type="InterPro" id="IPR029063">
    <property type="entry name" value="SAM-dependent_MTases_sf"/>
</dbReference>
<proteinExistence type="inferred from homology"/>
<dbReference type="EMBL" id="UAWL01000006">
    <property type="protein sequence ID" value="SQB99491.1"/>
    <property type="molecule type" value="Genomic_DNA"/>
</dbReference>
<protein>
    <recommendedName>
        <fullName evidence="2">site-specific DNA-methyltransferase (adenine-specific)</fullName>
        <ecNumber evidence="2">2.1.1.72</ecNumber>
    </recommendedName>
</protein>
<dbReference type="RefSeq" id="WP_112058964.1">
    <property type="nucleotide sequence ID" value="NZ_UAWL01000006.1"/>
</dbReference>
<evidence type="ECO:0000313" key="7">
    <source>
        <dbReference type="EMBL" id="SQB99491.1"/>
    </source>
</evidence>